<dbReference type="GO" id="GO:0043565">
    <property type="term" value="F:sequence-specific DNA binding"/>
    <property type="evidence" value="ECO:0007669"/>
    <property type="project" value="InterPro"/>
</dbReference>
<protein>
    <submittedName>
        <fullName evidence="6">AraC family transcriptional regulator</fullName>
    </submittedName>
</protein>
<dbReference type="InterPro" id="IPR009057">
    <property type="entry name" value="Homeodomain-like_sf"/>
</dbReference>
<evidence type="ECO:0000256" key="1">
    <source>
        <dbReference type="ARBA" id="ARBA00023015"/>
    </source>
</evidence>
<accession>A0A6M0RPG6</accession>
<comment type="caution">
    <text evidence="6">The sequence shown here is derived from an EMBL/GenBank/DDBJ whole genome shotgun (WGS) entry which is preliminary data.</text>
</comment>
<dbReference type="SMART" id="SM00342">
    <property type="entry name" value="HTH_ARAC"/>
    <property type="match status" value="1"/>
</dbReference>
<feature type="domain" description="HTH araC/xylS-type" evidence="5">
    <location>
        <begin position="188"/>
        <end position="285"/>
    </location>
</feature>
<dbReference type="GO" id="GO:0003700">
    <property type="term" value="F:DNA-binding transcription factor activity"/>
    <property type="evidence" value="ECO:0007669"/>
    <property type="project" value="InterPro"/>
</dbReference>
<dbReference type="PROSITE" id="PS00041">
    <property type="entry name" value="HTH_ARAC_FAMILY_1"/>
    <property type="match status" value="1"/>
</dbReference>
<gene>
    <name evidence="6" type="ORF">DXZ20_21290</name>
</gene>
<dbReference type="Pfam" id="PF02311">
    <property type="entry name" value="AraC_binding"/>
    <property type="match status" value="1"/>
</dbReference>
<proteinExistence type="predicted"/>
<sequence length="290" mass="33585">MWNGFEELKPRKQNEKIHFWIDPLLGDLELLHAKYLTHSFGRHAHEEFAIGVIYSGVQALTYRRSEQLLMPKGSIAAINPAEIHTGYAANIEDGWAYRMLYPASELLQQIAVEITGFEHDVPFFPTPVIFDQRLAHQIYQMHWALEDPHTSAIEKETYLYNVLSKLIVRHADRQPLVQLVPKDNRTVQLIRDYLESNYQRNISLTELSNLTTLSKFHLCRTFQQVMGLPPHAYLNLIRVQQAKRLLKLGIQISQVALDVGFYDQTHLTKRFKAFLGITPRQYAIGTAKTY</sequence>
<dbReference type="SUPFAM" id="SSF51215">
    <property type="entry name" value="Regulatory protein AraC"/>
    <property type="match status" value="1"/>
</dbReference>
<dbReference type="AlphaFoldDB" id="A0A6M0RPG6"/>
<dbReference type="Pfam" id="PF12833">
    <property type="entry name" value="HTH_18"/>
    <property type="match status" value="1"/>
</dbReference>
<dbReference type="InterPro" id="IPR050204">
    <property type="entry name" value="AraC_XylS_family_regulators"/>
</dbReference>
<evidence type="ECO:0000256" key="3">
    <source>
        <dbReference type="ARBA" id="ARBA00023159"/>
    </source>
</evidence>
<dbReference type="SUPFAM" id="SSF46689">
    <property type="entry name" value="Homeodomain-like"/>
    <property type="match status" value="2"/>
</dbReference>
<keyword evidence="2" id="KW-0238">DNA-binding</keyword>
<evidence type="ECO:0000256" key="4">
    <source>
        <dbReference type="ARBA" id="ARBA00023163"/>
    </source>
</evidence>
<dbReference type="InterPro" id="IPR018062">
    <property type="entry name" value="HTH_AraC-typ_CS"/>
</dbReference>
<dbReference type="PANTHER" id="PTHR46796">
    <property type="entry name" value="HTH-TYPE TRANSCRIPTIONAL ACTIVATOR RHAS-RELATED"/>
    <property type="match status" value="1"/>
</dbReference>
<name>A0A6M0RPG6_9CYAN</name>
<dbReference type="Proteomes" id="UP000481033">
    <property type="component" value="Unassembled WGS sequence"/>
</dbReference>
<dbReference type="EMBL" id="QXHD01000004">
    <property type="protein sequence ID" value="NEZ58134.1"/>
    <property type="molecule type" value="Genomic_DNA"/>
</dbReference>
<reference evidence="6 7" key="1">
    <citation type="journal article" date="2020" name="Microb. Ecol.">
        <title>Ecogenomics of the Marine Benthic Filamentous Cyanobacterium Adonisia.</title>
        <authorList>
            <person name="Walter J.M."/>
            <person name="Coutinho F.H."/>
            <person name="Leomil L."/>
            <person name="Hargreaves P.I."/>
            <person name="Campeao M.E."/>
            <person name="Vieira V.V."/>
            <person name="Silva B.S."/>
            <person name="Fistarol G.O."/>
            <person name="Salomon P.S."/>
            <person name="Sawabe T."/>
            <person name="Mino S."/>
            <person name="Hosokawa M."/>
            <person name="Miyashita H."/>
            <person name="Maruyama F."/>
            <person name="van Verk M.C."/>
            <person name="Dutilh B.E."/>
            <person name="Thompson C.C."/>
            <person name="Thompson F.L."/>
        </authorList>
    </citation>
    <scope>NUCLEOTIDE SEQUENCE [LARGE SCALE GENOMIC DNA]</scope>
    <source>
        <strain evidence="6 7">CCMR0081</strain>
    </source>
</reference>
<keyword evidence="4" id="KW-0804">Transcription</keyword>
<dbReference type="InterPro" id="IPR003313">
    <property type="entry name" value="AraC-bd"/>
</dbReference>
<organism evidence="6 7">
    <name type="scientific">Adonisia turfae CCMR0081</name>
    <dbReference type="NCBI Taxonomy" id="2292702"/>
    <lineage>
        <taxon>Bacteria</taxon>
        <taxon>Bacillati</taxon>
        <taxon>Cyanobacteriota</taxon>
        <taxon>Adonisia</taxon>
        <taxon>Adonisia turfae</taxon>
    </lineage>
</organism>
<evidence type="ECO:0000313" key="7">
    <source>
        <dbReference type="Proteomes" id="UP000481033"/>
    </source>
</evidence>
<keyword evidence="7" id="KW-1185">Reference proteome</keyword>
<dbReference type="PANTHER" id="PTHR46796:SF2">
    <property type="entry name" value="TRANSCRIPTIONAL REGULATORY PROTEIN"/>
    <property type="match status" value="1"/>
</dbReference>
<keyword evidence="3" id="KW-0010">Activator</keyword>
<dbReference type="PROSITE" id="PS01124">
    <property type="entry name" value="HTH_ARAC_FAMILY_2"/>
    <property type="match status" value="1"/>
</dbReference>
<dbReference type="InterPro" id="IPR037923">
    <property type="entry name" value="HTH-like"/>
</dbReference>
<dbReference type="InterPro" id="IPR018060">
    <property type="entry name" value="HTH_AraC"/>
</dbReference>
<keyword evidence="1" id="KW-0805">Transcription regulation</keyword>
<evidence type="ECO:0000313" key="6">
    <source>
        <dbReference type="EMBL" id="NEZ58134.1"/>
    </source>
</evidence>
<evidence type="ECO:0000259" key="5">
    <source>
        <dbReference type="PROSITE" id="PS01124"/>
    </source>
</evidence>
<evidence type="ECO:0000256" key="2">
    <source>
        <dbReference type="ARBA" id="ARBA00023125"/>
    </source>
</evidence>
<dbReference type="Gene3D" id="1.10.10.60">
    <property type="entry name" value="Homeodomain-like"/>
    <property type="match status" value="2"/>
</dbReference>